<keyword evidence="4" id="KW-0521">NADP</keyword>
<protein>
    <recommendedName>
        <fullName evidence="8">GRF-type domain-containing protein</fullName>
    </recommendedName>
</protein>
<dbReference type="PANTHER" id="PTHR42898:SF6">
    <property type="entry name" value="NADP-DEPENDENT MANNITOL DEHYDROGENASE"/>
    <property type="match status" value="1"/>
</dbReference>
<keyword evidence="7" id="KW-0812">Transmembrane</keyword>
<evidence type="ECO:0000256" key="5">
    <source>
        <dbReference type="ARBA" id="ARBA00023002"/>
    </source>
</evidence>
<gene>
    <name evidence="9" type="ORF">SO802_018318</name>
</gene>
<keyword evidence="5" id="KW-0560">Oxidoreductase</keyword>
<proteinExistence type="predicted"/>
<evidence type="ECO:0000256" key="1">
    <source>
        <dbReference type="ARBA" id="ARBA00022723"/>
    </source>
</evidence>
<dbReference type="Proteomes" id="UP001459277">
    <property type="component" value="Unassembled WGS sequence"/>
</dbReference>
<evidence type="ECO:0000256" key="2">
    <source>
        <dbReference type="ARBA" id="ARBA00022771"/>
    </source>
</evidence>
<keyword evidence="10" id="KW-1185">Reference proteome</keyword>
<dbReference type="EMBL" id="JAZDWU010000006">
    <property type="protein sequence ID" value="KAK9998715.1"/>
    <property type="molecule type" value="Genomic_DNA"/>
</dbReference>
<reference evidence="9 10" key="1">
    <citation type="submission" date="2024-01" db="EMBL/GenBank/DDBJ databases">
        <title>A telomere-to-telomere, gap-free genome of sweet tea (Lithocarpus litseifolius).</title>
        <authorList>
            <person name="Zhou J."/>
        </authorList>
    </citation>
    <scope>NUCLEOTIDE SEQUENCE [LARGE SCALE GENOMIC DNA]</scope>
    <source>
        <strain evidence="9">Zhou-2022a</strain>
        <tissue evidence="9">Leaf</tissue>
    </source>
</reference>
<sequence length="304" mass="34028">MKELTTLPRATQLRKVKALLEEEPEELEVSSTSSLASRAEAYAVIKELASLGATVHTCSPNETQLNECLHEWKMKGFRVTDRSLMLLHLWYLIVFTIIVYFVLCAEAVVFELMSEGSNYYSSSNGHLCDMDRCVVRTSLKLHNFGRRFYGCREWTLDDDRHCKFFRWLDSNTCKRGVETAPIVIEKFKRLENEAMLVTEVLGLGILEGVNCVCHESVVTYFTNVCQRDDGKTTSAAGALVATPVQPKLQHSAADSALAATPVQPKLQHSAVDSALEQHKYALDQARQSDDTTASARVTNMKIEG</sequence>
<dbReference type="GO" id="GO:0016491">
    <property type="term" value="F:oxidoreductase activity"/>
    <property type="evidence" value="ECO:0007669"/>
    <property type="project" value="UniProtKB-KW"/>
</dbReference>
<evidence type="ECO:0000256" key="6">
    <source>
        <dbReference type="PROSITE-ProRule" id="PRU01343"/>
    </source>
</evidence>
<dbReference type="GO" id="GO:0008270">
    <property type="term" value="F:zinc ion binding"/>
    <property type="evidence" value="ECO:0007669"/>
    <property type="project" value="UniProtKB-KW"/>
</dbReference>
<evidence type="ECO:0000259" key="8">
    <source>
        <dbReference type="PROSITE" id="PS51999"/>
    </source>
</evidence>
<keyword evidence="1" id="KW-0479">Metal-binding</keyword>
<dbReference type="PANTHER" id="PTHR42898">
    <property type="entry name" value="TROPINONE REDUCTASE"/>
    <property type="match status" value="1"/>
</dbReference>
<keyword evidence="7" id="KW-0472">Membrane</keyword>
<evidence type="ECO:0000256" key="3">
    <source>
        <dbReference type="ARBA" id="ARBA00022833"/>
    </source>
</evidence>
<keyword evidence="2 6" id="KW-0863">Zinc-finger</keyword>
<dbReference type="InterPro" id="IPR045000">
    <property type="entry name" value="TR"/>
</dbReference>
<comment type="caution">
    <text evidence="9">The sequence shown here is derived from an EMBL/GenBank/DDBJ whole genome shotgun (WGS) entry which is preliminary data.</text>
</comment>
<evidence type="ECO:0000313" key="10">
    <source>
        <dbReference type="Proteomes" id="UP001459277"/>
    </source>
</evidence>
<keyword evidence="3" id="KW-0862">Zinc</keyword>
<dbReference type="AlphaFoldDB" id="A0AAW2CQ89"/>
<evidence type="ECO:0000256" key="4">
    <source>
        <dbReference type="ARBA" id="ARBA00022857"/>
    </source>
</evidence>
<evidence type="ECO:0000313" key="9">
    <source>
        <dbReference type="EMBL" id="KAK9998715.1"/>
    </source>
</evidence>
<feature type="domain" description="GRF-type" evidence="8">
    <location>
        <begin position="128"/>
        <end position="171"/>
    </location>
</feature>
<dbReference type="PROSITE" id="PS51999">
    <property type="entry name" value="ZF_GRF"/>
    <property type="match status" value="1"/>
</dbReference>
<dbReference type="InterPro" id="IPR010666">
    <property type="entry name" value="Znf_GRF"/>
</dbReference>
<keyword evidence="7" id="KW-1133">Transmembrane helix</keyword>
<organism evidence="9 10">
    <name type="scientific">Lithocarpus litseifolius</name>
    <dbReference type="NCBI Taxonomy" id="425828"/>
    <lineage>
        <taxon>Eukaryota</taxon>
        <taxon>Viridiplantae</taxon>
        <taxon>Streptophyta</taxon>
        <taxon>Embryophyta</taxon>
        <taxon>Tracheophyta</taxon>
        <taxon>Spermatophyta</taxon>
        <taxon>Magnoliopsida</taxon>
        <taxon>eudicotyledons</taxon>
        <taxon>Gunneridae</taxon>
        <taxon>Pentapetalae</taxon>
        <taxon>rosids</taxon>
        <taxon>fabids</taxon>
        <taxon>Fagales</taxon>
        <taxon>Fagaceae</taxon>
        <taxon>Lithocarpus</taxon>
    </lineage>
</organism>
<accession>A0AAW2CQ89</accession>
<name>A0AAW2CQ89_9ROSI</name>
<feature type="transmembrane region" description="Helical" evidence="7">
    <location>
        <begin position="83"/>
        <end position="103"/>
    </location>
</feature>
<evidence type="ECO:0000256" key="7">
    <source>
        <dbReference type="SAM" id="Phobius"/>
    </source>
</evidence>